<dbReference type="InterPro" id="IPR038298">
    <property type="entry name" value="Daxx_N_sf"/>
</dbReference>
<keyword evidence="5" id="KW-0963">Cytoplasm</keyword>
<dbReference type="Gene3D" id="1.10.8.810">
    <property type="entry name" value="Daxx helical bundle domain"/>
    <property type="match status" value="1"/>
</dbReference>
<evidence type="ECO:0000256" key="3">
    <source>
        <dbReference type="ARBA" id="ARBA00004496"/>
    </source>
</evidence>
<dbReference type="CDD" id="cd13150">
    <property type="entry name" value="DAXX_histone_binding"/>
    <property type="match status" value="1"/>
</dbReference>
<dbReference type="GO" id="GO:0003713">
    <property type="term" value="F:transcription coactivator activity"/>
    <property type="evidence" value="ECO:0007669"/>
    <property type="project" value="TreeGrafter"/>
</dbReference>
<comment type="caution">
    <text evidence="13">The sequence shown here is derived from an EMBL/GenBank/DDBJ whole genome shotgun (WGS) entry which is preliminary data.</text>
</comment>
<keyword evidence="7 10" id="KW-0175">Coiled coil</keyword>
<feature type="region of interest" description="Disordered" evidence="11">
    <location>
        <begin position="641"/>
        <end position="668"/>
    </location>
</feature>
<evidence type="ECO:0000256" key="11">
    <source>
        <dbReference type="SAM" id="MobiDB-lite"/>
    </source>
</evidence>
<dbReference type="EMBL" id="CAVLEF010000010">
    <property type="protein sequence ID" value="CAK1548362.1"/>
    <property type="molecule type" value="Genomic_DNA"/>
</dbReference>
<name>A0AAV1JHH2_9NEOP</name>
<dbReference type="GO" id="GO:0042393">
    <property type="term" value="F:histone binding"/>
    <property type="evidence" value="ECO:0007669"/>
    <property type="project" value="InterPro"/>
</dbReference>
<dbReference type="Pfam" id="PF20920">
    <property type="entry name" value="DAXX_hist_bd"/>
    <property type="match status" value="1"/>
</dbReference>
<keyword evidence="14" id="KW-1185">Reference proteome</keyword>
<evidence type="ECO:0000256" key="10">
    <source>
        <dbReference type="SAM" id="Coils"/>
    </source>
</evidence>
<dbReference type="PANTHER" id="PTHR12766">
    <property type="entry name" value="DEATH DOMAIN-ASSOCIATED PROTEIN 6 DAXX"/>
    <property type="match status" value="1"/>
</dbReference>
<evidence type="ECO:0000256" key="7">
    <source>
        <dbReference type="ARBA" id="ARBA00023054"/>
    </source>
</evidence>
<keyword evidence="4" id="KW-0158">Chromosome</keyword>
<dbReference type="GO" id="GO:0003714">
    <property type="term" value="F:transcription corepressor activity"/>
    <property type="evidence" value="ECO:0007669"/>
    <property type="project" value="TreeGrafter"/>
</dbReference>
<feature type="region of interest" description="Disordered" evidence="11">
    <location>
        <begin position="1058"/>
        <end position="1078"/>
    </location>
</feature>
<comment type="subcellular location">
    <subcellularLocation>
        <location evidence="2">Chromosome</location>
    </subcellularLocation>
    <subcellularLocation>
        <location evidence="3">Cytoplasm</location>
    </subcellularLocation>
    <subcellularLocation>
        <location evidence="1">Nucleus</location>
    </subcellularLocation>
</comment>
<dbReference type="InterPro" id="IPR046378">
    <property type="entry name" value="DAXX_histone-bd"/>
</dbReference>
<evidence type="ECO:0000256" key="9">
    <source>
        <dbReference type="ARBA" id="ARBA00023242"/>
    </source>
</evidence>
<gene>
    <name evidence="13" type="ORF">LNINA_LOCUS7765</name>
</gene>
<feature type="compositionally biased region" description="Acidic residues" evidence="11">
    <location>
        <begin position="1"/>
        <end position="13"/>
    </location>
</feature>
<dbReference type="Proteomes" id="UP001497472">
    <property type="component" value="Unassembled WGS sequence"/>
</dbReference>
<evidence type="ECO:0000259" key="12">
    <source>
        <dbReference type="Pfam" id="PF20920"/>
    </source>
</evidence>
<evidence type="ECO:0000256" key="2">
    <source>
        <dbReference type="ARBA" id="ARBA00004286"/>
    </source>
</evidence>
<keyword evidence="9" id="KW-0539">Nucleus</keyword>
<feature type="compositionally biased region" description="Basic and acidic residues" evidence="11">
    <location>
        <begin position="683"/>
        <end position="711"/>
    </location>
</feature>
<proteinExistence type="predicted"/>
<evidence type="ECO:0000313" key="13">
    <source>
        <dbReference type="EMBL" id="CAK1548362.1"/>
    </source>
</evidence>
<feature type="domain" description="Daxx histone-binding" evidence="12">
    <location>
        <begin position="554"/>
        <end position="634"/>
    </location>
</feature>
<dbReference type="GO" id="GO:0005737">
    <property type="term" value="C:cytoplasm"/>
    <property type="evidence" value="ECO:0007669"/>
    <property type="project" value="UniProtKB-SubCell"/>
</dbReference>
<dbReference type="GO" id="GO:0016605">
    <property type="term" value="C:PML body"/>
    <property type="evidence" value="ECO:0007669"/>
    <property type="project" value="TreeGrafter"/>
</dbReference>
<feature type="region of interest" description="Disordered" evidence="11">
    <location>
        <begin position="1"/>
        <end position="26"/>
    </location>
</feature>
<dbReference type="AlphaFoldDB" id="A0AAV1JHH2"/>
<keyword evidence="6" id="KW-0053">Apoptosis</keyword>
<feature type="compositionally biased region" description="Polar residues" evidence="11">
    <location>
        <begin position="712"/>
        <end position="722"/>
    </location>
</feature>
<dbReference type="PANTHER" id="PTHR12766:SF7">
    <property type="entry name" value="DEATH DOMAIN-ASSOCIATED PROTEIN 6"/>
    <property type="match status" value="1"/>
</dbReference>
<feature type="coiled-coil region" evidence="10">
    <location>
        <begin position="405"/>
        <end position="473"/>
    </location>
</feature>
<feature type="region of interest" description="Disordered" evidence="11">
    <location>
        <begin position="683"/>
        <end position="727"/>
    </location>
</feature>
<evidence type="ECO:0000256" key="6">
    <source>
        <dbReference type="ARBA" id="ARBA00022703"/>
    </source>
</evidence>
<feature type="compositionally biased region" description="Polar residues" evidence="11">
    <location>
        <begin position="999"/>
        <end position="1010"/>
    </location>
</feature>
<feature type="region of interest" description="Disordered" evidence="11">
    <location>
        <begin position="999"/>
        <end position="1019"/>
    </location>
</feature>
<organism evidence="13 14">
    <name type="scientific">Leptosia nina</name>
    <dbReference type="NCBI Taxonomy" id="320188"/>
    <lineage>
        <taxon>Eukaryota</taxon>
        <taxon>Metazoa</taxon>
        <taxon>Ecdysozoa</taxon>
        <taxon>Arthropoda</taxon>
        <taxon>Hexapoda</taxon>
        <taxon>Insecta</taxon>
        <taxon>Pterygota</taxon>
        <taxon>Neoptera</taxon>
        <taxon>Endopterygota</taxon>
        <taxon>Lepidoptera</taxon>
        <taxon>Glossata</taxon>
        <taxon>Ditrysia</taxon>
        <taxon>Papilionoidea</taxon>
        <taxon>Pieridae</taxon>
        <taxon>Pierinae</taxon>
        <taxon>Leptosia</taxon>
    </lineage>
</organism>
<evidence type="ECO:0000256" key="5">
    <source>
        <dbReference type="ARBA" id="ARBA00022490"/>
    </source>
</evidence>
<reference evidence="13 14" key="1">
    <citation type="submission" date="2023-11" db="EMBL/GenBank/DDBJ databases">
        <authorList>
            <person name="Okamura Y."/>
        </authorList>
    </citation>
    <scope>NUCLEOTIDE SEQUENCE [LARGE SCALE GENOMIC DNA]</scope>
</reference>
<dbReference type="InterPro" id="IPR046426">
    <property type="entry name" value="DAXX_histone-bd_sf"/>
</dbReference>
<dbReference type="GO" id="GO:0050681">
    <property type="term" value="F:nuclear androgen receptor binding"/>
    <property type="evidence" value="ECO:0007669"/>
    <property type="project" value="TreeGrafter"/>
</dbReference>
<dbReference type="GO" id="GO:0005694">
    <property type="term" value="C:chromosome"/>
    <property type="evidence" value="ECO:0007669"/>
    <property type="project" value="UniProtKB-SubCell"/>
</dbReference>
<evidence type="ECO:0000256" key="8">
    <source>
        <dbReference type="ARBA" id="ARBA00023186"/>
    </source>
</evidence>
<evidence type="ECO:0000256" key="4">
    <source>
        <dbReference type="ARBA" id="ARBA00022454"/>
    </source>
</evidence>
<dbReference type="GO" id="GO:0006915">
    <property type="term" value="P:apoptotic process"/>
    <property type="evidence" value="ECO:0007669"/>
    <property type="project" value="UniProtKB-KW"/>
</dbReference>
<accession>A0AAV1JHH2</accession>
<evidence type="ECO:0000313" key="14">
    <source>
        <dbReference type="Proteomes" id="UP001497472"/>
    </source>
</evidence>
<sequence length="1078" mass="122057">MSSDDVIELGSSDEETRPPPKKKQTIPNAMVRFPNLNTKLPGVNLGNLKVQIASRAVTLNKVKSNLQKTPKTNQRTGPKVPLLMSCRKSVIVKKVPSNPSNLPVLNKSSGSKLLKNLPPSITIKRTSNSLHNNVIPPLKKIRIEKRPVKTGPIVEIDIEPSETTQTLPLWYKRPEEQDLDSSTKLEPCKLQPHTIKQQNNTEPSKFIEIVIEDSPVKPQPSFQDKFITIDDSPVKASESASNKEVDKKSKKMLAYPNVKVAQDGMIEIEIDSIDPIVPCQDEKNAVAKTGKPSSQNQKKEDTVAVIEKDAVTPQDNKKSEDITNDMVHQSKEEFNAIYQKFIETCFRIENSSDMQKIVANKIKPYYKQCPPEYVNSEEFQDLVSAKTMAIENTPTHMYYYIRNVVDELKTQKKMAKAALVKNNENKDNVDELLDTSGYDEKRQRQIRKLDKTLKKLHRAIQKLEEKEVDFDDEDDSVYLLTERYKDRILRVHAKFCQLTNTKMPSEPFIKLDCQAGRSPGPVKKLEKWINKKVPLGQPRPFPDFHDVLRCVKEANEEDNLGLSEMEMLDEARQLFTMCGKKLQRRRQDNDWRIAASRLSVNVDPAESDQDLRRKLEENKLIASQKEADIFKKYVDRQNQLNVESRELDDKETEESPDNSEEDEDEKVNIIKCTKEKKVTFNKLNQEKLEQNSNREEGKNNEDRDIIRKESKPVQQNEAQKNLENGMDCESDADPMHLLERVYSDSDSVSLISLSDSDNNIETQKDTAIDVISIEDSSYSESEIEQRETVESGEIEVKAFSYVSDAVVVGNHVSPTIPLTKEIQKILDSEKYSSTTINDKAIEATVQAVVNNKCNDDMLSMKSSDIVGEMSNDNLTDKIGNENDKNTNNISNKNVLSIVEVDEKSDGLNDNLFKNNKCAASNNPNESIEVPTRTEGIQPRENIEETNEQRFLVSDDESRGCVNIADDNISITDTFYDPKLLNPSDNDRSIEASSLIVTSSDQGVNTDSNIDTLKDNNDRQVTDQKLSDEINDSPIQIISIRSNGNEFLNVDLSKNVESENTNIENVPTNSDTPVTSHTS</sequence>
<dbReference type="Gene3D" id="1.20.58.2170">
    <property type="match status" value="1"/>
</dbReference>
<protein>
    <recommendedName>
        <fullName evidence="12">Daxx histone-binding domain-containing protein</fullName>
    </recommendedName>
</protein>
<feature type="compositionally biased region" description="Acidic residues" evidence="11">
    <location>
        <begin position="649"/>
        <end position="665"/>
    </location>
</feature>
<keyword evidence="8" id="KW-0143">Chaperone</keyword>
<evidence type="ECO:0000256" key="1">
    <source>
        <dbReference type="ARBA" id="ARBA00004123"/>
    </source>
</evidence>